<dbReference type="SUPFAM" id="SSF56672">
    <property type="entry name" value="DNA/RNA polymerases"/>
    <property type="match status" value="1"/>
</dbReference>
<dbReference type="InterPro" id="IPR037159">
    <property type="entry name" value="RNA_POL_N_sf"/>
</dbReference>
<keyword evidence="12" id="KW-0175">Coiled coil</keyword>
<dbReference type="EC" id="2.7.7.6" evidence="3"/>
<evidence type="ECO:0000256" key="9">
    <source>
        <dbReference type="ARBA" id="ARBA00023163"/>
    </source>
</evidence>
<dbReference type="EMBL" id="GL996499">
    <property type="protein sequence ID" value="EGW34784.1"/>
    <property type="molecule type" value="Genomic_DNA"/>
</dbReference>
<evidence type="ECO:0000256" key="8">
    <source>
        <dbReference type="ARBA" id="ARBA00023128"/>
    </source>
</evidence>
<dbReference type="PROSITE" id="PS00489">
    <property type="entry name" value="RNA_POL_PHAGE_2"/>
    <property type="match status" value="1"/>
</dbReference>
<evidence type="ECO:0000256" key="2">
    <source>
        <dbReference type="ARBA" id="ARBA00009493"/>
    </source>
</evidence>
<dbReference type="PANTHER" id="PTHR10102:SF0">
    <property type="entry name" value="DNA-DIRECTED RNA POLYMERASE, MITOCHONDRIAL"/>
    <property type="match status" value="1"/>
</dbReference>
<evidence type="ECO:0000313" key="15">
    <source>
        <dbReference type="Proteomes" id="UP000000709"/>
    </source>
</evidence>
<comment type="similarity">
    <text evidence="2">Belongs to the phage and mitochondrial RNA polymerase family.</text>
</comment>
<dbReference type="InParanoid" id="G3AEY0"/>
<dbReference type="STRING" id="619300.G3AEY0"/>
<dbReference type="GO" id="GO:0034245">
    <property type="term" value="C:mitochondrial DNA-directed RNA polymerase complex"/>
    <property type="evidence" value="ECO:0007669"/>
    <property type="project" value="EnsemblFungi"/>
</dbReference>
<evidence type="ECO:0000256" key="3">
    <source>
        <dbReference type="ARBA" id="ARBA00012418"/>
    </source>
</evidence>
<name>G3AEY0_SPAPN</name>
<evidence type="ECO:0000256" key="11">
    <source>
        <dbReference type="ARBA" id="ARBA00073509"/>
    </source>
</evidence>
<dbReference type="InterPro" id="IPR002092">
    <property type="entry name" value="DNA-dir_Rpol_phage-type"/>
</dbReference>
<evidence type="ECO:0000256" key="4">
    <source>
        <dbReference type="ARBA" id="ARBA00022478"/>
    </source>
</evidence>
<keyword evidence="6" id="KW-0548">Nucleotidyltransferase</keyword>
<dbReference type="GO" id="GO:0006391">
    <property type="term" value="P:transcription initiation at mitochondrial promoter"/>
    <property type="evidence" value="ECO:0007669"/>
    <property type="project" value="EnsemblFungi"/>
</dbReference>
<evidence type="ECO:0000256" key="5">
    <source>
        <dbReference type="ARBA" id="ARBA00022679"/>
    </source>
</evidence>
<dbReference type="InterPro" id="IPR029262">
    <property type="entry name" value="RPOL_N"/>
</dbReference>
<evidence type="ECO:0000259" key="13">
    <source>
        <dbReference type="SMART" id="SM01311"/>
    </source>
</evidence>
<dbReference type="Pfam" id="PF00940">
    <property type="entry name" value="RNA_pol"/>
    <property type="match status" value="1"/>
</dbReference>
<dbReference type="GO" id="GO:0001018">
    <property type="term" value="F:mitochondrial promoter sequence-specific DNA binding"/>
    <property type="evidence" value="ECO:0007669"/>
    <property type="project" value="TreeGrafter"/>
</dbReference>
<dbReference type="OMA" id="KWFEVDM"/>
<dbReference type="eggNOG" id="KOG1038">
    <property type="taxonomic scope" value="Eukaryota"/>
</dbReference>
<sequence>MLRTSLKSSSYRRSRALVQRLLPQIQYAYINTRSESKTLAQSAVAVSPVSRLLEPLKSERTESNAKHSISKLTQKSFSEIEQTEFTAPAAERQPGYYSSKGDNVIRQPFAREINYLKSLMESFVSDQYYEKAYPLLKTLSGLVTPEEFTKFANIYLEALVQDEKVSVRELEQVIDKMQRECHFESNNRTRALRLTKYLETDPKFDLDEFFRIPKIEDIRSTLSNVDIIGVDNLYTIFDHPKAQTWIPSELKESYHEYDLNKNKEIVEDTKKLQEKDGSIRSLEKDDLSELEAVDSFGLQIVRHSLLGLEASPDKIAVFTSDIKEIIKDMTNEESKQKITSGKLNYFEMYQLLETQEQRDQFNHALANFNLDRQKQMEIRGVEGAKEKWKHEYEETKKRDSIMSTKNLNAQLYEWYQKLVPLLQKERQECLDLIDDKATNQKSSENKERAVYAPFFVKIDPEKAAMTTILEVMKLQSTGGISNGMRALTALQSVGKALEYDYITQKLSKKDLKRTQTSKHKGSRLLLNLVRNAAEGDPNEDFGWSQDISIRLGAVFVSFLMEVAKVRVSRHTVETEQSAFFHSIQYIGGQRIGAIKLHSDLVKSINRSSLDSCVQPQHMPMPVKPKDWDGYYGRGQVMSPLVRVRDSPETAAYVKTAARNGNLDQVYAGLNVLGNTAWTVNKDIFKVISHYWNTGKEFLDIPGVLDKPILPPKPERSDDPSIKYKYRKLVTQLKSEFSTMRSQRCDANYKLEIARAFIGEKLYFPHNLDFRGRAYPISPHFNHLGGDMTRSLFLFWDGKELGERGLRWLKIQLANLYGFDKAPFDERVKFVEDNLQNVFESAKNPYSEDAWWKKADKPWQALGVCFDLRRAYKLPDPTKYVSHMAVHQDGTCNGLQHYAALGGDLEGAQQVNLARADRPQDVYAYVAGIVRELLEKDAQKNNKYALFLKDKINRKVVKPTVMTNVYGVTYIGALAQVRKQLEDYFPDNQRDSLQEHARYLTTHVFAAIRQLFENAHLIQDWLGESARRISKSVSIDYKESDNVALHSSAVIWTTPLNLPCVQPYRKGTSESLKTAVQTLTINRIDGAGMVDGRKQVAGFPPNFVHSLDATHMMMTAAACGERGLKFASVHDSFWTHAADVDTMNEQIREQFVKLHSSNLISLLKEEFEIRYKDNYQLIKISSKHPLVKSIKELKQQWTKQLNRPITLGDELYMERTRLEFLNSDDPQKIKAAQDMVTTIKLAHEYEGEIEDVNDRGTYEILIPLKFPEVPPKGEFDVNRVKDSLYFFS</sequence>
<evidence type="ECO:0000256" key="12">
    <source>
        <dbReference type="SAM" id="Coils"/>
    </source>
</evidence>
<evidence type="ECO:0000313" key="14">
    <source>
        <dbReference type="EMBL" id="EGW34784.1"/>
    </source>
</evidence>
<dbReference type="GO" id="GO:0006269">
    <property type="term" value="P:DNA replication, synthesis of primer"/>
    <property type="evidence" value="ECO:0007669"/>
    <property type="project" value="EnsemblFungi"/>
</dbReference>
<accession>G3AEY0</accession>
<dbReference type="Gene3D" id="1.10.1320.10">
    <property type="entry name" value="DNA-directed RNA polymerase, N-terminal domain"/>
    <property type="match status" value="1"/>
</dbReference>
<keyword evidence="5" id="KW-0808">Transferase</keyword>
<proteinExistence type="inferred from homology"/>
<comment type="catalytic activity">
    <reaction evidence="10">
        <text>RNA(n) + a ribonucleoside 5'-triphosphate = RNA(n+1) + diphosphate</text>
        <dbReference type="Rhea" id="RHEA:21248"/>
        <dbReference type="Rhea" id="RHEA-COMP:14527"/>
        <dbReference type="Rhea" id="RHEA-COMP:17342"/>
        <dbReference type="ChEBI" id="CHEBI:33019"/>
        <dbReference type="ChEBI" id="CHEBI:61557"/>
        <dbReference type="ChEBI" id="CHEBI:140395"/>
        <dbReference type="EC" id="2.7.7.6"/>
    </reaction>
</comment>
<organism evidence="15">
    <name type="scientific">Spathaspora passalidarum (strain NRRL Y-27907 / 11-Y1)</name>
    <dbReference type="NCBI Taxonomy" id="619300"/>
    <lineage>
        <taxon>Eukaryota</taxon>
        <taxon>Fungi</taxon>
        <taxon>Dikarya</taxon>
        <taxon>Ascomycota</taxon>
        <taxon>Saccharomycotina</taxon>
        <taxon>Pichiomycetes</taxon>
        <taxon>Debaryomycetaceae</taxon>
        <taxon>Spathaspora</taxon>
    </lineage>
</organism>
<dbReference type="GO" id="GO:0003899">
    <property type="term" value="F:DNA-directed RNA polymerase activity"/>
    <property type="evidence" value="ECO:0007669"/>
    <property type="project" value="UniProtKB-EC"/>
</dbReference>
<gene>
    <name evidence="14" type="ORF">SPAPADRAFT_47865</name>
</gene>
<dbReference type="PANTHER" id="PTHR10102">
    <property type="entry name" value="DNA-DIRECTED RNA POLYMERASE, MITOCHONDRIAL"/>
    <property type="match status" value="1"/>
</dbReference>
<dbReference type="InterPro" id="IPR046950">
    <property type="entry name" value="DNA-dir_Rpol_C_phage-type"/>
</dbReference>
<evidence type="ECO:0000256" key="1">
    <source>
        <dbReference type="ARBA" id="ARBA00004173"/>
    </source>
</evidence>
<evidence type="ECO:0000256" key="6">
    <source>
        <dbReference type="ARBA" id="ARBA00022695"/>
    </source>
</evidence>
<keyword evidence="15" id="KW-1185">Reference proteome</keyword>
<dbReference type="RefSeq" id="XP_007372196.1">
    <property type="nucleotide sequence ID" value="XM_007372134.1"/>
</dbReference>
<dbReference type="InterPro" id="IPR024075">
    <property type="entry name" value="DNA-dir_RNA_pol_helix_hairp_sf"/>
</dbReference>
<dbReference type="GeneID" id="18871154"/>
<dbReference type="Gene3D" id="1.10.150.20">
    <property type="entry name" value="5' to 3' exonuclease, C-terminal subdomain"/>
    <property type="match status" value="1"/>
</dbReference>
<dbReference type="FunFam" id="1.10.287.280:FF:000001">
    <property type="entry name" value="DNA-directed RNA polymerase"/>
    <property type="match status" value="1"/>
</dbReference>
<reference evidence="14 15" key="1">
    <citation type="journal article" date="2011" name="Proc. Natl. Acad. Sci. U.S.A.">
        <title>Comparative genomics of xylose-fermenting fungi for enhanced biofuel production.</title>
        <authorList>
            <person name="Wohlbach D.J."/>
            <person name="Kuo A."/>
            <person name="Sato T.K."/>
            <person name="Potts K.M."/>
            <person name="Salamov A.A."/>
            <person name="LaButti K.M."/>
            <person name="Sun H."/>
            <person name="Clum A."/>
            <person name="Pangilinan J.L."/>
            <person name="Lindquist E.A."/>
            <person name="Lucas S."/>
            <person name="Lapidus A."/>
            <person name="Jin M."/>
            <person name="Gunawan C."/>
            <person name="Balan V."/>
            <person name="Dale B.E."/>
            <person name="Jeffries T.W."/>
            <person name="Zinkel R."/>
            <person name="Barry K.W."/>
            <person name="Grigoriev I.V."/>
            <person name="Gasch A.P."/>
        </authorList>
    </citation>
    <scope>NUCLEOTIDE SEQUENCE [LARGE SCALE GENOMIC DNA]</scope>
    <source>
        <strain evidence="15">NRRL Y-27907 / 11-Y1</strain>
    </source>
</reference>
<dbReference type="InterPro" id="IPR043502">
    <property type="entry name" value="DNA/RNA_pol_sf"/>
</dbReference>
<dbReference type="FunFam" id="1.10.150.20:FF:000041">
    <property type="entry name" value="DNA-directed RNA polymerase"/>
    <property type="match status" value="1"/>
</dbReference>
<dbReference type="SMART" id="SM01311">
    <property type="entry name" value="RPOL_N"/>
    <property type="match status" value="1"/>
</dbReference>
<keyword evidence="4" id="KW-0240">DNA-directed RNA polymerase</keyword>
<keyword evidence="8" id="KW-0496">Mitochondrion</keyword>
<dbReference type="Proteomes" id="UP000000709">
    <property type="component" value="Unassembled WGS sequence"/>
</dbReference>
<dbReference type="HOGENOM" id="CLU_003364_1_0_1"/>
<evidence type="ECO:0000256" key="10">
    <source>
        <dbReference type="ARBA" id="ARBA00048552"/>
    </source>
</evidence>
<dbReference type="Pfam" id="PF14700">
    <property type="entry name" value="RPOL_N"/>
    <property type="match status" value="1"/>
</dbReference>
<dbReference type="Gene3D" id="1.10.287.280">
    <property type="match status" value="1"/>
</dbReference>
<dbReference type="FunCoup" id="G3AEY0">
    <property type="interactions" value="257"/>
</dbReference>
<feature type="domain" description="DNA-directed RNA polymerase N-terminal" evidence="13">
    <location>
        <begin position="371"/>
        <end position="674"/>
    </location>
</feature>
<feature type="coiled-coil region" evidence="12">
    <location>
        <begin position="160"/>
        <end position="187"/>
    </location>
</feature>
<comment type="subcellular location">
    <subcellularLocation>
        <location evidence="1">Mitochondrion</location>
    </subcellularLocation>
</comment>
<dbReference type="KEGG" id="spaa:SPAPADRAFT_47865"/>
<protein>
    <recommendedName>
        <fullName evidence="11">DNA-directed RNA polymerase, mitochondrial</fullName>
        <ecNumber evidence="3">2.7.7.6</ecNumber>
    </recommendedName>
</protein>
<keyword evidence="7" id="KW-0809">Transit peptide</keyword>
<evidence type="ECO:0000256" key="7">
    <source>
        <dbReference type="ARBA" id="ARBA00022946"/>
    </source>
</evidence>
<keyword evidence="9" id="KW-0804">Transcription</keyword>
<dbReference type="GO" id="GO:0042645">
    <property type="term" value="C:mitochondrial nucleoid"/>
    <property type="evidence" value="ECO:0007669"/>
    <property type="project" value="EnsemblFungi"/>
</dbReference>
<dbReference type="OrthoDB" id="276422at2759"/>
<dbReference type="Gene3D" id="1.10.287.260">
    <property type="match status" value="1"/>
</dbReference>